<keyword evidence="3" id="KW-1185">Reference proteome</keyword>
<sequence length="393" mass="43533">MPRLRLSRAPLLFALAVALVLASFSERVRAQNERSARNERSGRTKLRVLVPDGDNLQYMAFWLAKGAGYFEEEGLDVTLVIPPSPRGTRTYFDEHRADAAVLPPPMYLEMIASRMPVVLVANLLKNDPIELVVRRSILEERRLSDALPLRDRLAGLRGLRLGIAPHPPTRLRALFASQGLDPEDVLSIVTLHGNEQNEAFRAGKVDALYAHTPYVEQAIVRDDAVVLVNQSAGEVPVLKDRQIHAFAVERSFLASHRDAVIAAVRAIGRAERLLHGAPREAVDVLARTFPSRDRRELTTIVALYVPAIPEAPEVKVERIPLALTFFPAGMKAPELSGIDIGEYVDTTIAERARLRNPYRGWMIFGGVSIALLGMVAILRVRARRRLPGAGWTG</sequence>
<gene>
    <name evidence="2" type="ORF">LZC94_01430</name>
</gene>
<keyword evidence="1" id="KW-0472">Membrane</keyword>
<protein>
    <submittedName>
        <fullName evidence="2">ABC transporter substrate-binding protein</fullName>
    </submittedName>
</protein>
<dbReference type="PANTHER" id="PTHR30024:SF21">
    <property type="entry name" value="ABC TRANSPORTER SUBSTRATE-BINDING PROTEIN"/>
    <property type="match status" value="1"/>
</dbReference>
<dbReference type="Gene3D" id="3.40.190.10">
    <property type="entry name" value="Periplasmic binding protein-like II"/>
    <property type="match status" value="2"/>
</dbReference>
<dbReference type="EMBL" id="CP089984">
    <property type="protein sequence ID" value="WXB15941.1"/>
    <property type="molecule type" value="Genomic_DNA"/>
</dbReference>
<keyword evidence="1" id="KW-0812">Transmembrane</keyword>
<dbReference type="PANTHER" id="PTHR30024">
    <property type="entry name" value="ALIPHATIC SULFONATES-BINDING PROTEIN-RELATED"/>
    <property type="match status" value="1"/>
</dbReference>
<keyword evidence="1" id="KW-1133">Transmembrane helix</keyword>
<dbReference type="Pfam" id="PF13379">
    <property type="entry name" value="NMT1_2"/>
    <property type="match status" value="1"/>
</dbReference>
<evidence type="ECO:0000313" key="3">
    <source>
        <dbReference type="Proteomes" id="UP001370348"/>
    </source>
</evidence>
<dbReference type="RefSeq" id="WP_394825572.1">
    <property type="nucleotide sequence ID" value="NZ_CP089984.1"/>
</dbReference>
<dbReference type="Proteomes" id="UP001370348">
    <property type="component" value="Chromosome"/>
</dbReference>
<feature type="transmembrane region" description="Helical" evidence="1">
    <location>
        <begin position="358"/>
        <end position="378"/>
    </location>
</feature>
<dbReference type="SUPFAM" id="SSF53850">
    <property type="entry name" value="Periplasmic binding protein-like II"/>
    <property type="match status" value="1"/>
</dbReference>
<name>A0ABZ2M3P6_9BACT</name>
<reference evidence="2 3" key="1">
    <citation type="submission" date="2021-12" db="EMBL/GenBank/DDBJ databases">
        <title>Discovery of the Pendulisporaceae a myxobacterial family with distinct sporulation behavior and unique specialized metabolism.</title>
        <authorList>
            <person name="Garcia R."/>
            <person name="Popoff A."/>
            <person name="Bader C.D."/>
            <person name="Loehr J."/>
            <person name="Walesch S."/>
            <person name="Walt C."/>
            <person name="Boldt J."/>
            <person name="Bunk B."/>
            <person name="Haeckl F.J.F.P.J."/>
            <person name="Gunesch A.P."/>
            <person name="Birkelbach J."/>
            <person name="Nuebel U."/>
            <person name="Pietschmann T."/>
            <person name="Bach T."/>
            <person name="Mueller R."/>
        </authorList>
    </citation>
    <scope>NUCLEOTIDE SEQUENCE [LARGE SCALE GENOMIC DNA]</scope>
    <source>
        <strain evidence="2 3">MSr11954</strain>
    </source>
</reference>
<accession>A0ABZ2M3P6</accession>
<organism evidence="2 3">
    <name type="scientific">Pendulispora albinea</name>
    <dbReference type="NCBI Taxonomy" id="2741071"/>
    <lineage>
        <taxon>Bacteria</taxon>
        <taxon>Pseudomonadati</taxon>
        <taxon>Myxococcota</taxon>
        <taxon>Myxococcia</taxon>
        <taxon>Myxococcales</taxon>
        <taxon>Sorangiineae</taxon>
        <taxon>Pendulisporaceae</taxon>
        <taxon>Pendulispora</taxon>
    </lineage>
</organism>
<evidence type="ECO:0000256" key="1">
    <source>
        <dbReference type="SAM" id="Phobius"/>
    </source>
</evidence>
<proteinExistence type="predicted"/>
<evidence type="ECO:0000313" key="2">
    <source>
        <dbReference type="EMBL" id="WXB15941.1"/>
    </source>
</evidence>